<dbReference type="EMBL" id="RJVO01000005">
    <property type="protein sequence ID" value="ROH89135.1"/>
    <property type="molecule type" value="Genomic_DNA"/>
</dbReference>
<comment type="similarity">
    <text evidence="1">Belongs to the glycosyltransferase 2 family.</text>
</comment>
<dbReference type="Pfam" id="PF00535">
    <property type="entry name" value="Glycos_transf_2"/>
    <property type="match status" value="1"/>
</dbReference>
<evidence type="ECO:0000313" key="6">
    <source>
        <dbReference type="EMBL" id="ROH89135.1"/>
    </source>
</evidence>
<evidence type="ECO:0000313" key="7">
    <source>
        <dbReference type="Proteomes" id="UP000282106"/>
    </source>
</evidence>
<feature type="transmembrane region" description="Helical" evidence="4">
    <location>
        <begin position="254"/>
        <end position="275"/>
    </location>
</feature>
<evidence type="ECO:0000256" key="4">
    <source>
        <dbReference type="SAM" id="Phobius"/>
    </source>
</evidence>
<dbReference type="InterPro" id="IPR029044">
    <property type="entry name" value="Nucleotide-diphossugar_trans"/>
</dbReference>
<keyword evidence="7" id="KW-1185">Reference proteome</keyword>
<dbReference type="AlphaFoldDB" id="A0A3N0V8V0"/>
<dbReference type="SUPFAM" id="SSF53448">
    <property type="entry name" value="Nucleotide-diphospho-sugar transferases"/>
    <property type="match status" value="1"/>
</dbReference>
<dbReference type="Proteomes" id="UP000282106">
    <property type="component" value="Unassembled WGS sequence"/>
</dbReference>
<dbReference type="RefSeq" id="WP_123212157.1">
    <property type="nucleotide sequence ID" value="NZ_RJVO01000005.1"/>
</dbReference>
<organism evidence="6 7">
    <name type="scientific">Stagnimonas aquatica</name>
    <dbReference type="NCBI Taxonomy" id="2689987"/>
    <lineage>
        <taxon>Bacteria</taxon>
        <taxon>Pseudomonadati</taxon>
        <taxon>Pseudomonadota</taxon>
        <taxon>Gammaproteobacteria</taxon>
        <taxon>Nevskiales</taxon>
        <taxon>Nevskiaceae</taxon>
        <taxon>Stagnimonas</taxon>
    </lineage>
</organism>
<evidence type="ECO:0000256" key="3">
    <source>
        <dbReference type="ARBA" id="ARBA00022679"/>
    </source>
</evidence>
<reference evidence="6 7" key="1">
    <citation type="submission" date="2018-10" db="EMBL/GenBank/DDBJ databases">
        <authorList>
            <person name="Chen W.-M."/>
        </authorList>
    </citation>
    <scope>NUCLEOTIDE SEQUENCE [LARGE SCALE GENOMIC DNA]</scope>
    <source>
        <strain evidence="6 7">THS-13</strain>
    </source>
</reference>
<dbReference type="CDD" id="cd00761">
    <property type="entry name" value="Glyco_tranf_GTA_type"/>
    <property type="match status" value="1"/>
</dbReference>
<evidence type="ECO:0000256" key="2">
    <source>
        <dbReference type="ARBA" id="ARBA00022676"/>
    </source>
</evidence>
<dbReference type="InParanoid" id="A0A3N0V8V0"/>
<keyword evidence="4" id="KW-1133">Transmembrane helix</keyword>
<name>A0A3N0V8V0_9GAMM</name>
<comment type="caution">
    <text evidence="6">The sequence shown here is derived from an EMBL/GenBank/DDBJ whole genome shotgun (WGS) entry which is preliminary data.</text>
</comment>
<evidence type="ECO:0000256" key="1">
    <source>
        <dbReference type="ARBA" id="ARBA00006739"/>
    </source>
</evidence>
<accession>A0A3N0V8V0</accession>
<dbReference type="GO" id="GO:0016757">
    <property type="term" value="F:glycosyltransferase activity"/>
    <property type="evidence" value="ECO:0007669"/>
    <property type="project" value="UniProtKB-KW"/>
</dbReference>
<keyword evidence="2" id="KW-0328">Glycosyltransferase</keyword>
<keyword evidence="4" id="KW-0812">Transmembrane</keyword>
<dbReference type="InterPro" id="IPR001173">
    <property type="entry name" value="Glyco_trans_2-like"/>
</dbReference>
<evidence type="ECO:0000259" key="5">
    <source>
        <dbReference type="Pfam" id="PF00535"/>
    </source>
</evidence>
<dbReference type="PANTHER" id="PTHR43179">
    <property type="entry name" value="RHAMNOSYLTRANSFERASE WBBL"/>
    <property type="match status" value="1"/>
</dbReference>
<feature type="domain" description="Glycosyltransferase 2-like" evidence="5">
    <location>
        <begin position="10"/>
        <end position="139"/>
    </location>
</feature>
<sequence length="318" mass="34556">MSFPPSVRVSVCICTYRRPEQLGWLLADLIAQSRRPDEVVVVDNEAAGSGLASVEAARAGAPFPILYEIQPVKNISRTRNRAVALAGGDWLALLDDDERAPAHWLQTLLDTAARFGADGVIAPVVSVVPETAPAWIRRGSFYQPARDTPTGEIMPLNSVGIGNALLSGPHLRALAGPFDEAYGLTGGEDSDLLTRLVQGGARLVACQEAAVTEPVVEARLNLRWILLRAVRGNQDYARNWRRGRFGVIRPWSPLLFYLRAAVQLAVAATLCLLCLPLGRHRAARWLQLAAGNFGKLSTLWGWHYQEYAAPAAGRRGPA</sequence>
<gene>
    <name evidence="6" type="ORF">ED208_12055</name>
</gene>
<keyword evidence="4" id="KW-0472">Membrane</keyword>
<dbReference type="PANTHER" id="PTHR43179:SF12">
    <property type="entry name" value="GALACTOFURANOSYLTRANSFERASE GLFT2"/>
    <property type="match status" value="1"/>
</dbReference>
<keyword evidence="3 6" id="KW-0808">Transferase</keyword>
<dbReference type="Gene3D" id="3.90.550.10">
    <property type="entry name" value="Spore Coat Polysaccharide Biosynthesis Protein SpsA, Chain A"/>
    <property type="match status" value="1"/>
</dbReference>
<proteinExistence type="inferred from homology"/>
<protein>
    <submittedName>
        <fullName evidence="6">Glycosyltransferase</fullName>
    </submittedName>
</protein>